<dbReference type="InterPro" id="IPR015883">
    <property type="entry name" value="Glyco_hydro_20_cat"/>
</dbReference>
<evidence type="ECO:0000256" key="9">
    <source>
        <dbReference type="SAM" id="SignalP"/>
    </source>
</evidence>
<dbReference type="GeneID" id="107404088"/>
<dbReference type="InterPro" id="IPR029019">
    <property type="entry name" value="HEX_eukaryotic_N"/>
</dbReference>
<organism evidence="12">
    <name type="scientific">Ziziphus jujuba</name>
    <name type="common">Chinese jujube</name>
    <name type="synonym">Ziziphus sativa</name>
    <dbReference type="NCBI Taxonomy" id="326968"/>
    <lineage>
        <taxon>Eukaryota</taxon>
        <taxon>Viridiplantae</taxon>
        <taxon>Streptophyta</taxon>
        <taxon>Embryophyta</taxon>
        <taxon>Tracheophyta</taxon>
        <taxon>Spermatophyta</taxon>
        <taxon>Magnoliopsida</taxon>
        <taxon>eudicotyledons</taxon>
        <taxon>Gunneridae</taxon>
        <taxon>Pentapetalae</taxon>
        <taxon>rosids</taxon>
        <taxon>fabids</taxon>
        <taxon>Rosales</taxon>
        <taxon>Rhamnaceae</taxon>
        <taxon>Paliureae</taxon>
        <taxon>Ziziphus</taxon>
    </lineage>
</organism>
<feature type="domain" description="Glycoside hydrolase family 20 catalytic" evidence="10">
    <location>
        <begin position="195"/>
        <end position="499"/>
    </location>
</feature>
<dbReference type="SUPFAM" id="SSF51445">
    <property type="entry name" value="(Trans)glycosidases"/>
    <property type="match status" value="1"/>
</dbReference>
<reference evidence="12" key="1">
    <citation type="submission" date="2025-05" db="UniProtKB">
        <authorList>
            <consortium name="RefSeq"/>
        </authorList>
    </citation>
    <scope>IDENTIFICATION</scope>
    <source>
        <tissue evidence="12">Seedling</tissue>
    </source>
</reference>
<feature type="signal peptide" evidence="9">
    <location>
        <begin position="1"/>
        <end position="25"/>
    </location>
</feature>
<accession>A0A6P3YSQ0</accession>
<comment type="similarity">
    <text evidence="2 7">Belongs to the glycosyl hydrolase 20 family.</text>
</comment>
<keyword evidence="6 7" id="KW-0326">Glycosidase</keyword>
<evidence type="ECO:0000256" key="4">
    <source>
        <dbReference type="ARBA" id="ARBA00022801"/>
    </source>
</evidence>
<dbReference type="PIRSF" id="PIRSF001093">
    <property type="entry name" value="B-hxosamndse_ab_euk"/>
    <property type="match status" value="1"/>
</dbReference>
<dbReference type="CDD" id="cd06562">
    <property type="entry name" value="GH20_HexA_HexB-like"/>
    <property type="match status" value="1"/>
</dbReference>
<dbReference type="PRINTS" id="PR00738">
    <property type="entry name" value="GLHYDRLASE20"/>
</dbReference>
<dbReference type="AlphaFoldDB" id="A0A6P3YSQ0"/>
<dbReference type="SUPFAM" id="SSF55545">
    <property type="entry name" value="beta-N-acetylhexosaminidase-like domain"/>
    <property type="match status" value="1"/>
</dbReference>
<evidence type="ECO:0000256" key="5">
    <source>
        <dbReference type="ARBA" id="ARBA00023180"/>
    </source>
</evidence>
<feature type="domain" description="Beta-hexosaminidase eukaryotic type N-terminal" evidence="11">
    <location>
        <begin position="45"/>
        <end position="170"/>
    </location>
</feature>
<dbReference type="Gene3D" id="3.20.20.80">
    <property type="entry name" value="Glycosidases"/>
    <property type="match status" value="1"/>
</dbReference>
<proteinExistence type="inferred from homology"/>
<dbReference type="GO" id="GO:0005975">
    <property type="term" value="P:carbohydrate metabolic process"/>
    <property type="evidence" value="ECO:0007669"/>
    <property type="project" value="InterPro"/>
</dbReference>
<dbReference type="Pfam" id="PF14845">
    <property type="entry name" value="Glycohydro_20b2"/>
    <property type="match status" value="1"/>
</dbReference>
<dbReference type="EC" id="3.2.1.52" evidence="7"/>
<evidence type="ECO:0000256" key="6">
    <source>
        <dbReference type="ARBA" id="ARBA00023295"/>
    </source>
</evidence>
<dbReference type="InterPro" id="IPR025705">
    <property type="entry name" value="Beta_hexosaminidase_sua/sub"/>
</dbReference>
<dbReference type="InterPro" id="IPR017853">
    <property type="entry name" value="GH"/>
</dbReference>
<keyword evidence="3 9" id="KW-0732">Signal</keyword>
<keyword evidence="4 7" id="KW-0378">Hydrolase</keyword>
<evidence type="ECO:0000259" key="11">
    <source>
        <dbReference type="Pfam" id="PF14845"/>
    </source>
</evidence>
<dbReference type="PANTHER" id="PTHR22600">
    <property type="entry name" value="BETA-HEXOSAMINIDASE"/>
    <property type="match status" value="1"/>
</dbReference>
<dbReference type="InterPro" id="IPR029018">
    <property type="entry name" value="Hex-like_dom2"/>
</dbReference>
<sequence>MIAHSPKSHTTTAYFFSFLFTVVFSVLLCDSVPSVSEVNDSLTYLWPLPYEFTSGNETLSVDPALSLVVAGNGGDSTILQAAFDRYRRIIFKHSNGLSLFGRLRGRRVVYDISKLSIVVDSDNEDLQLGVDESYTLFVAKNDGQSIVGEATIEANTVYGALRGLETFSQLCTFDYGTKSVQVYQAPWYIQDKPRFAYRGLLLDTSRHYLPIDVIKQIINSMSYAKLNVLHWHVIDEQSFPLEVPTYPNLWKGAYTKWERYTVEDAIEIVNFAKARGIHVMAEVDVPGHAESWGIGYPDVWPSSTCREPLDVSKNFTFDVISGLLSDMRKIFPFELFHLGGDEVNTGCWTSTPHVKQWLQDHNLTAKEAYQFFVLRAQDIAISQNWTPVNWEETFNTFAENLNPRTVVHNWLGPGVCPKVVAKGFRCIFSNQGVWYLDHLDVPWEGFYTAEPLEGIDDASERKLVLGGEVCMWGETADTSDVQQTIWPRAAAAAERLWSKREALSTGNITLTVLPRLQYFRCLLNRRGVQAAPVTNKYARRPPTGPGSCYEQ</sequence>
<evidence type="ECO:0000259" key="10">
    <source>
        <dbReference type="Pfam" id="PF00728"/>
    </source>
</evidence>
<feature type="chain" id="PRO_5044646867" description="Beta-hexosaminidase" evidence="9">
    <location>
        <begin position="26"/>
        <end position="551"/>
    </location>
</feature>
<dbReference type="RefSeq" id="XP_015866525.3">
    <property type="nucleotide sequence ID" value="XM_016011039.4"/>
</dbReference>
<evidence type="ECO:0000256" key="1">
    <source>
        <dbReference type="ARBA" id="ARBA00001231"/>
    </source>
</evidence>
<evidence type="ECO:0000256" key="2">
    <source>
        <dbReference type="ARBA" id="ARBA00006285"/>
    </source>
</evidence>
<dbReference type="GO" id="GO:0004563">
    <property type="term" value="F:beta-N-acetylhexosaminidase activity"/>
    <property type="evidence" value="ECO:0007669"/>
    <property type="project" value="UniProtKB-EC"/>
</dbReference>
<dbReference type="KEGG" id="zju:107404088"/>
<gene>
    <name evidence="12" type="primary">LOC107404088</name>
</gene>
<evidence type="ECO:0000256" key="8">
    <source>
        <dbReference type="PIRSR" id="PIRSR001093-1"/>
    </source>
</evidence>
<evidence type="ECO:0000256" key="3">
    <source>
        <dbReference type="ARBA" id="ARBA00022729"/>
    </source>
</evidence>
<protein>
    <recommendedName>
        <fullName evidence="7">Beta-hexosaminidase</fullName>
        <ecNumber evidence="7">3.2.1.52</ecNumber>
    </recommendedName>
</protein>
<name>A0A6P3YSQ0_ZIZJJ</name>
<dbReference type="FunFam" id="3.20.20.80:FF:000063">
    <property type="entry name" value="Beta-hexosaminidase"/>
    <property type="match status" value="1"/>
</dbReference>
<feature type="active site" description="Proton donor" evidence="8">
    <location>
        <position position="342"/>
    </location>
</feature>
<comment type="catalytic activity">
    <reaction evidence="1 7">
        <text>Hydrolysis of terminal non-reducing N-acetyl-D-hexosamine residues in N-acetyl-beta-D-hexosaminides.</text>
        <dbReference type="EC" id="3.2.1.52"/>
    </reaction>
</comment>
<dbReference type="Gene3D" id="3.30.379.10">
    <property type="entry name" value="Chitobiase/beta-hexosaminidase domain 2-like"/>
    <property type="match status" value="1"/>
</dbReference>
<dbReference type="PANTHER" id="PTHR22600:SF40">
    <property type="entry name" value="BETA-HEXOSAMINIDASE 1"/>
    <property type="match status" value="1"/>
</dbReference>
<keyword evidence="5" id="KW-0325">Glycoprotein</keyword>
<dbReference type="GO" id="GO:0016020">
    <property type="term" value="C:membrane"/>
    <property type="evidence" value="ECO:0007669"/>
    <property type="project" value="TreeGrafter"/>
</dbReference>
<dbReference type="Pfam" id="PF00728">
    <property type="entry name" value="Glyco_hydro_20"/>
    <property type="match status" value="1"/>
</dbReference>
<dbReference type="GO" id="GO:0030203">
    <property type="term" value="P:glycosaminoglycan metabolic process"/>
    <property type="evidence" value="ECO:0007669"/>
    <property type="project" value="TreeGrafter"/>
</dbReference>
<evidence type="ECO:0000313" key="12">
    <source>
        <dbReference type="RefSeq" id="XP_015866525.3"/>
    </source>
</evidence>
<evidence type="ECO:0000256" key="7">
    <source>
        <dbReference type="PIRNR" id="PIRNR001093"/>
    </source>
</evidence>